<keyword evidence="2" id="KW-0813">Transport</keyword>
<evidence type="ECO:0000256" key="3">
    <source>
        <dbReference type="ARBA" id="ARBA00022741"/>
    </source>
</evidence>
<evidence type="ECO:0000256" key="4">
    <source>
        <dbReference type="ARBA" id="ARBA00022840"/>
    </source>
</evidence>
<protein>
    <submittedName>
        <fullName evidence="6">Zinc/manganese transport system ATP-binding protein</fullName>
    </submittedName>
</protein>
<evidence type="ECO:0000259" key="5">
    <source>
        <dbReference type="PROSITE" id="PS50893"/>
    </source>
</evidence>
<comment type="caution">
    <text evidence="6">The sequence shown here is derived from an EMBL/GenBank/DDBJ whole genome shotgun (WGS) entry which is preliminary data.</text>
</comment>
<dbReference type="InterPro" id="IPR003593">
    <property type="entry name" value="AAA+_ATPase"/>
</dbReference>
<dbReference type="PANTHER" id="PTHR42734">
    <property type="entry name" value="METAL TRANSPORT SYSTEM ATP-BINDING PROTEIN TM_0124-RELATED"/>
    <property type="match status" value="1"/>
</dbReference>
<keyword evidence="7" id="KW-1185">Reference proteome</keyword>
<dbReference type="SMART" id="SM00382">
    <property type="entry name" value="AAA"/>
    <property type="match status" value="1"/>
</dbReference>
<evidence type="ECO:0000256" key="1">
    <source>
        <dbReference type="ARBA" id="ARBA00005417"/>
    </source>
</evidence>
<dbReference type="InterPro" id="IPR027417">
    <property type="entry name" value="P-loop_NTPase"/>
</dbReference>
<dbReference type="GO" id="GO:0005524">
    <property type="term" value="F:ATP binding"/>
    <property type="evidence" value="ECO:0007669"/>
    <property type="project" value="UniProtKB-KW"/>
</dbReference>
<dbReference type="RefSeq" id="WP_274454511.1">
    <property type="nucleotide sequence ID" value="NZ_CP067097.1"/>
</dbReference>
<name>A0ABT9XLT9_9BACL</name>
<accession>A0ABT9XLT9</accession>
<keyword evidence="4 6" id="KW-0067">ATP-binding</keyword>
<gene>
    <name evidence="6" type="ORF">J2S03_002580</name>
</gene>
<feature type="domain" description="ABC transporter" evidence="5">
    <location>
        <begin position="5"/>
        <end position="231"/>
    </location>
</feature>
<keyword evidence="3" id="KW-0547">Nucleotide-binding</keyword>
<evidence type="ECO:0000313" key="7">
    <source>
        <dbReference type="Proteomes" id="UP001232973"/>
    </source>
</evidence>
<dbReference type="PROSITE" id="PS50893">
    <property type="entry name" value="ABC_TRANSPORTER_2"/>
    <property type="match status" value="1"/>
</dbReference>
<evidence type="ECO:0000313" key="6">
    <source>
        <dbReference type="EMBL" id="MDQ0190713.1"/>
    </source>
</evidence>
<dbReference type="PANTHER" id="PTHR42734:SF17">
    <property type="entry name" value="METAL TRANSPORT SYSTEM ATP-BINDING PROTEIN TM_0124-RELATED"/>
    <property type="match status" value="1"/>
</dbReference>
<dbReference type="InterPro" id="IPR003439">
    <property type="entry name" value="ABC_transporter-like_ATP-bd"/>
</dbReference>
<reference evidence="6 7" key="1">
    <citation type="submission" date="2023-07" db="EMBL/GenBank/DDBJ databases">
        <title>Genomic Encyclopedia of Type Strains, Phase IV (KMG-IV): sequencing the most valuable type-strain genomes for metagenomic binning, comparative biology and taxonomic classification.</title>
        <authorList>
            <person name="Goeker M."/>
        </authorList>
    </citation>
    <scope>NUCLEOTIDE SEQUENCE [LARGE SCALE GENOMIC DNA]</scope>
    <source>
        <strain evidence="6 7">DSM 4006</strain>
    </source>
</reference>
<sequence>MSSVLEVRDLSVQVNGGWIFQGISFQLHPGEFLAVIGPNGAGKSTLLRAILGMQSNRTGEVAGTRQKRALGYVPQARQVDADTPVKVFDFVSFGLTHRLRPWLTRAEKQQVNDALEVTDCLEFAHRPIGKLSGGQKQRVYLAQVLVRHPKVLLLDEPTSNLDPRAQTQVAEIVSHISKTRNVSVIFVTHDMNLAAKYATRVLYLTQGRHALGTVAEVMNTSVLSRLYGIPIQLVHAGTEMVLVPQEDAHVSV</sequence>
<dbReference type="Proteomes" id="UP001232973">
    <property type="component" value="Unassembled WGS sequence"/>
</dbReference>
<dbReference type="EMBL" id="JAUSTP010000023">
    <property type="protein sequence ID" value="MDQ0190713.1"/>
    <property type="molecule type" value="Genomic_DNA"/>
</dbReference>
<organism evidence="6 7">
    <name type="scientific">Alicyclobacillus cycloheptanicus</name>
    <dbReference type="NCBI Taxonomy" id="1457"/>
    <lineage>
        <taxon>Bacteria</taxon>
        <taxon>Bacillati</taxon>
        <taxon>Bacillota</taxon>
        <taxon>Bacilli</taxon>
        <taxon>Bacillales</taxon>
        <taxon>Alicyclobacillaceae</taxon>
        <taxon>Alicyclobacillus</taxon>
    </lineage>
</organism>
<dbReference type="SUPFAM" id="SSF52540">
    <property type="entry name" value="P-loop containing nucleoside triphosphate hydrolases"/>
    <property type="match status" value="1"/>
</dbReference>
<dbReference type="InterPro" id="IPR050153">
    <property type="entry name" value="Metal_Ion_Import_ABC"/>
</dbReference>
<dbReference type="Gene3D" id="3.40.50.300">
    <property type="entry name" value="P-loop containing nucleotide triphosphate hydrolases"/>
    <property type="match status" value="1"/>
</dbReference>
<dbReference type="Pfam" id="PF00005">
    <property type="entry name" value="ABC_tran"/>
    <property type="match status" value="1"/>
</dbReference>
<proteinExistence type="inferred from homology"/>
<comment type="similarity">
    <text evidence="1">Belongs to the ABC transporter superfamily.</text>
</comment>
<evidence type="ECO:0000256" key="2">
    <source>
        <dbReference type="ARBA" id="ARBA00022448"/>
    </source>
</evidence>